<dbReference type="GO" id="GO:0046872">
    <property type="term" value="F:metal ion binding"/>
    <property type="evidence" value="ECO:0007669"/>
    <property type="project" value="UniProtKB-KW"/>
</dbReference>
<evidence type="ECO:0000256" key="8">
    <source>
        <dbReference type="RuleBase" id="RU004273"/>
    </source>
</evidence>
<feature type="domain" description="Serine/threonine specific protein phosphatases" evidence="9">
    <location>
        <begin position="127"/>
        <end position="132"/>
    </location>
</feature>
<dbReference type="Pfam" id="PF00149">
    <property type="entry name" value="Metallophos"/>
    <property type="match status" value="1"/>
</dbReference>
<dbReference type="GO" id="GO:0005737">
    <property type="term" value="C:cytoplasm"/>
    <property type="evidence" value="ECO:0007669"/>
    <property type="project" value="TreeGrafter"/>
</dbReference>
<keyword evidence="4" id="KW-0904">Protein phosphatase</keyword>
<keyword evidence="2" id="KW-0479">Metal-binding</keyword>
<dbReference type="GeneID" id="94847594"/>
<dbReference type="GO" id="GO:0004722">
    <property type="term" value="F:protein serine/threonine phosphatase activity"/>
    <property type="evidence" value="ECO:0007669"/>
    <property type="project" value="UniProtKB-EC"/>
</dbReference>
<evidence type="ECO:0000313" key="11">
    <source>
        <dbReference type="Proteomes" id="UP000179807"/>
    </source>
</evidence>
<dbReference type="InterPro" id="IPR029052">
    <property type="entry name" value="Metallo-depent_PP-like"/>
</dbReference>
<evidence type="ECO:0000256" key="1">
    <source>
        <dbReference type="ARBA" id="ARBA00001936"/>
    </source>
</evidence>
<evidence type="ECO:0000313" key="10">
    <source>
        <dbReference type="EMBL" id="OHS93934.1"/>
    </source>
</evidence>
<sequence>MQNKIASQVLKAYKPLLDINVNEFDKIGREIPIPTFEPDIIVKISEPATDAFQKQPMILELQAPIYVVGDIHGNIFDLIRILAHTTSPPRSRLLFLGDYVDRGEFSLEVVMLLFSLMLNYPDSVFLLRGNHEFEAMNFQYGFLNEVNSQFGSKFVYDKINDTFQYMPLVAIINDVYFCVHGGISPNLPNLKEINKIKRPLVTYEAEYVSDLVWSDPTYDVKQFNESNRGLGVQFGIAALKNFLEKFEKKKLLRAHQCVMPGVSVFGDGLLYTVFSSSNYADAKENKCGLLFIELNLNIQMFSLPMMEMIPRDKTNIQKHTSAETTAVMTAKDSLALNLNMHEKKAKPNRFGSSSGFFKIQSNKMKTKCLIMKKFHTSLSMSDFKVQMPTAVVPKSNTMNLASVELPKLD</sequence>
<dbReference type="Proteomes" id="UP000179807">
    <property type="component" value="Unassembled WGS sequence"/>
</dbReference>
<dbReference type="EMBL" id="MLAK01001363">
    <property type="protein sequence ID" value="OHS93934.1"/>
    <property type="molecule type" value="Genomic_DNA"/>
</dbReference>
<evidence type="ECO:0000259" key="9">
    <source>
        <dbReference type="PROSITE" id="PS00125"/>
    </source>
</evidence>
<comment type="catalytic activity">
    <reaction evidence="7 8">
        <text>O-phospho-L-threonyl-[protein] + H2O = L-threonyl-[protein] + phosphate</text>
        <dbReference type="Rhea" id="RHEA:47004"/>
        <dbReference type="Rhea" id="RHEA-COMP:11060"/>
        <dbReference type="Rhea" id="RHEA-COMP:11605"/>
        <dbReference type="ChEBI" id="CHEBI:15377"/>
        <dbReference type="ChEBI" id="CHEBI:30013"/>
        <dbReference type="ChEBI" id="CHEBI:43474"/>
        <dbReference type="ChEBI" id="CHEBI:61977"/>
        <dbReference type="EC" id="3.1.3.16"/>
    </reaction>
</comment>
<accession>A0A1J4J3D3</accession>
<dbReference type="PANTHER" id="PTHR11668">
    <property type="entry name" value="SERINE/THREONINE PROTEIN PHOSPHATASE"/>
    <property type="match status" value="1"/>
</dbReference>
<dbReference type="PANTHER" id="PTHR11668:SF300">
    <property type="entry name" value="SERINE_THREONINE-PROTEIN PHOSPHATASE"/>
    <property type="match status" value="1"/>
</dbReference>
<dbReference type="GO" id="GO:0005634">
    <property type="term" value="C:nucleus"/>
    <property type="evidence" value="ECO:0007669"/>
    <property type="project" value="TreeGrafter"/>
</dbReference>
<evidence type="ECO:0000256" key="4">
    <source>
        <dbReference type="ARBA" id="ARBA00022912"/>
    </source>
</evidence>
<comment type="similarity">
    <text evidence="8">Belongs to the PPP phosphatase family.</text>
</comment>
<dbReference type="PRINTS" id="PR00114">
    <property type="entry name" value="STPHPHTASE"/>
</dbReference>
<dbReference type="InterPro" id="IPR006186">
    <property type="entry name" value="Ser/Thr-sp_prot-phosphatase"/>
</dbReference>
<evidence type="ECO:0000256" key="7">
    <source>
        <dbReference type="ARBA" id="ARBA00048336"/>
    </source>
</evidence>
<dbReference type="SMART" id="SM00156">
    <property type="entry name" value="PP2Ac"/>
    <property type="match status" value="1"/>
</dbReference>
<comment type="cofactor">
    <cofactor evidence="1">
        <name>Mn(2+)</name>
        <dbReference type="ChEBI" id="CHEBI:29035"/>
    </cofactor>
</comment>
<name>A0A1J4J3D3_9EUKA</name>
<dbReference type="CDD" id="cd00144">
    <property type="entry name" value="MPP_PPP_family"/>
    <property type="match status" value="1"/>
</dbReference>
<reference evidence="10" key="1">
    <citation type="submission" date="2016-10" db="EMBL/GenBank/DDBJ databases">
        <authorList>
            <person name="Benchimol M."/>
            <person name="Almeida L.G."/>
            <person name="Vasconcelos A.T."/>
            <person name="Perreira-Neves A."/>
            <person name="Rosa I.A."/>
            <person name="Tasca T."/>
            <person name="Bogo M.R."/>
            <person name="de Souza W."/>
        </authorList>
    </citation>
    <scope>NUCLEOTIDE SEQUENCE [LARGE SCALE GENOMIC DNA]</scope>
    <source>
        <strain evidence="10">K</strain>
    </source>
</reference>
<keyword evidence="11" id="KW-1185">Reference proteome</keyword>
<dbReference type="InterPro" id="IPR004843">
    <property type="entry name" value="Calcineurin-like_PHP"/>
</dbReference>
<keyword evidence="5" id="KW-0464">Manganese</keyword>
<dbReference type="AlphaFoldDB" id="A0A1J4J3D3"/>
<dbReference type="SUPFAM" id="SSF56300">
    <property type="entry name" value="Metallo-dependent phosphatases"/>
    <property type="match status" value="1"/>
</dbReference>
<evidence type="ECO:0000256" key="3">
    <source>
        <dbReference type="ARBA" id="ARBA00022801"/>
    </source>
</evidence>
<proteinExistence type="inferred from homology"/>
<evidence type="ECO:0000256" key="5">
    <source>
        <dbReference type="ARBA" id="ARBA00023211"/>
    </source>
</evidence>
<protein>
    <recommendedName>
        <fullName evidence="8">Serine/threonine-protein phosphatase</fullName>
        <ecNumber evidence="8">3.1.3.16</ecNumber>
    </recommendedName>
</protein>
<comment type="catalytic activity">
    <reaction evidence="6">
        <text>O-phospho-L-seryl-[protein] + H2O = L-seryl-[protein] + phosphate</text>
        <dbReference type="Rhea" id="RHEA:20629"/>
        <dbReference type="Rhea" id="RHEA-COMP:9863"/>
        <dbReference type="Rhea" id="RHEA-COMP:11604"/>
        <dbReference type="ChEBI" id="CHEBI:15377"/>
        <dbReference type="ChEBI" id="CHEBI:29999"/>
        <dbReference type="ChEBI" id="CHEBI:43474"/>
        <dbReference type="ChEBI" id="CHEBI:83421"/>
        <dbReference type="EC" id="3.1.3.16"/>
    </reaction>
</comment>
<evidence type="ECO:0000256" key="2">
    <source>
        <dbReference type="ARBA" id="ARBA00022723"/>
    </source>
</evidence>
<dbReference type="InterPro" id="IPR050341">
    <property type="entry name" value="PP1_catalytic_subunit"/>
</dbReference>
<keyword evidence="3 8" id="KW-0378">Hydrolase</keyword>
<dbReference type="RefSeq" id="XP_068347071.1">
    <property type="nucleotide sequence ID" value="XM_068512890.1"/>
</dbReference>
<gene>
    <name evidence="10" type="ORF">TRFO_39887</name>
</gene>
<evidence type="ECO:0000256" key="6">
    <source>
        <dbReference type="ARBA" id="ARBA00047761"/>
    </source>
</evidence>
<comment type="caution">
    <text evidence="10">The sequence shown here is derived from an EMBL/GenBank/DDBJ whole genome shotgun (WGS) entry which is preliminary data.</text>
</comment>
<dbReference type="Gene3D" id="3.60.21.10">
    <property type="match status" value="1"/>
</dbReference>
<dbReference type="PROSITE" id="PS00125">
    <property type="entry name" value="SER_THR_PHOSPHATASE"/>
    <property type="match status" value="1"/>
</dbReference>
<dbReference type="EC" id="3.1.3.16" evidence="8"/>
<dbReference type="FunFam" id="3.60.21.10:FF:000097">
    <property type="entry name" value="Serine/threonine-protein phosphatase"/>
    <property type="match status" value="1"/>
</dbReference>
<dbReference type="VEuPathDB" id="TrichDB:TRFO_39887"/>
<organism evidence="10 11">
    <name type="scientific">Tritrichomonas foetus</name>
    <dbReference type="NCBI Taxonomy" id="1144522"/>
    <lineage>
        <taxon>Eukaryota</taxon>
        <taxon>Metamonada</taxon>
        <taxon>Parabasalia</taxon>
        <taxon>Tritrichomonadida</taxon>
        <taxon>Tritrichomonadidae</taxon>
        <taxon>Tritrichomonas</taxon>
    </lineage>
</organism>